<dbReference type="InterPro" id="IPR027417">
    <property type="entry name" value="P-loop_NTPase"/>
</dbReference>
<keyword evidence="6" id="KW-0238">DNA-binding</keyword>
<dbReference type="GO" id="GO:0005524">
    <property type="term" value="F:ATP binding"/>
    <property type="evidence" value="ECO:0007669"/>
    <property type="project" value="UniProtKB-KW"/>
</dbReference>
<protein>
    <submittedName>
        <fullName evidence="10">Helicase ATP-binding domain-containing protein</fullName>
    </submittedName>
</protein>
<dbReference type="PANTHER" id="PTHR45797:SF1">
    <property type="entry name" value="HELICASE ARIP4"/>
    <property type="match status" value="1"/>
</dbReference>
<dbReference type="Pfam" id="PF00176">
    <property type="entry name" value="SNF2-rel_dom"/>
    <property type="match status" value="1"/>
</dbReference>
<keyword evidence="9" id="KW-1185">Reference proteome</keyword>
<dbReference type="WBParaSite" id="PSU_v2.g10278.t1">
    <property type="protein sequence ID" value="PSU_v2.g10278.t1"/>
    <property type="gene ID" value="PSU_v2.g10278"/>
</dbReference>
<evidence type="ECO:0000256" key="7">
    <source>
        <dbReference type="ARBA" id="ARBA00023242"/>
    </source>
</evidence>
<evidence type="ECO:0000313" key="9">
    <source>
        <dbReference type="Proteomes" id="UP000887577"/>
    </source>
</evidence>
<dbReference type="PANTHER" id="PTHR45797">
    <property type="entry name" value="RAD54-LIKE"/>
    <property type="match status" value="1"/>
</dbReference>
<dbReference type="SMART" id="SM00487">
    <property type="entry name" value="DEXDc"/>
    <property type="match status" value="1"/>
</dbReference>
<evidence type="ECO:0000256" key="4">
    <source>
        <dbReference type="ARBA" id="ARBA00022806"/>
    </source>
</evidence>
<dbReference type="Proteomes" id="UP000887577">
    <property type="component" value="Unplaced"/>
</dbReference>
<keyword evidence="3" id="KW-0547">Nucleotide-binding</keyword>
<comment type="subcellular location">
    <subcellularLocation>
        <location evidence="1">Nucleus</location>
    </subcellularLocation>
</comment>
<evidence type="ECO:0000256" key="2">
    <source>
        <dbReference type="ARBA" id="ARBA00007025"/>
    </source>
</evidence>
<dbReference type="GO" id="GO:0005634">
    <property type="term" value="C:nucleus"/>
    <property type="evidence" value="ECO:0007669"/>
    <property type="project" value="UniProtKB-SubCell"/>
</dbReference>
<feature type="domain" description="Helicase ATP-binding" evidence="8">
    <location>
        <begin position="59"/>
        <end position="230"/>
    </location>
</feature>
<proteinExistence type="inferred from homology"/>
<dbReference type="InterPro" id="IPR014001">
    <property type="entry name" value="Helicase_ATP-bd"/>
</dbReference>
<evidence type="ECO:0000256" key="3">
    <source>
        <dbReference type="ARBA" id="ARBA00022741"/>
    </source>
</evidence>
<accession>A0A914XQJ4</accession>
<dbReference type="GO" id="GO:0016887">
    <property type="term" value="F:ATP hydrolysis activity"/>
    <property type="evidence" value="ECO:0007669"/>
    <property type="project" value="InterPro"/>
</dbReference>
<keyword evidence="4" id="KW-0347">Helicase</keyword>
<dbReference type="SUPFAM" id="SSF52540">
    <property type="entry name" value="P-loop containing nucleoside triphosphate hydrolases"/>
    <property type="match status" value="1"/>
</dbReference>
<dbReference type="AlphaFoldDB" id="A0A914XQJ4"/>
<keyword evidence="7" id="KW-0539">Nucleus</keyword>
<dbReference type="InterPro" id="IPR038718">
    <property type="entry name" value="SNF2-like_sf"/>
</dbReference>
<dbReference type="GO" id="GO:0003677">
    <property type="term" value="F:DNA binding"/>
    <property type="evidence" value="ECO:0007669"/>
    <property type="project" value="UniProtKB-KW"/>
</dbReference>
<dbReference type="GO" id="GO:0004386">
    <property type="term" value="F:helicase activity"/>
    <property type="evidence" value="ECO:0007669"/>
    <property type="project" value="UniProtKB-KW"/>
</dbReference>
<evidence type="ECO:0000256" key="5">
    <source>
        <dbReference type="ARBA" id="ARBA00022840"/>
    </source>
</evidence>
<evidence type="ECO:0000313" key="10">
    <source>
        <dbReference type="WBParaSite" id="PSU_v2.g10278.t1"/>
    </source>
</evidence>
<dbReference type="InterPro" id="IPR000330">
    <property type="entry name" value="SNF2_N"/>
</dbReference>
<evidence type="ECO:0000259" key="8">
    <source>
        <dbReference type="PROSITE" id="PS51192"/>
    </source>
</evidence>
<dbReference type="PROSITE" id="PS51192">
    <property type="entry name" value="HELICASE_ATP_BIND_1"/>
    <property type="match status" value="1"/>
</dbReference>
<keyword evidence="4" id="KW-0378">Hydrolase</keyword>
<keyword evidence="5" id="KW-0067">ATP-binding</keyword>
<name>A0A914XQJ4_9BILA</name>
<dbReference type="InterPro" id="IPR044574">
    <property type="entry name" value="ARIP4-like"/>
</dbReference>
<evidence type="ECO:0000256" key="6">
    <source>
        <dbReference type="ARBA" id="ARBA00023125"/>
    </source>
</evidence>
<reference evidence="10" key="1">
    <citation type="submission" date="2022-11" db="UniProtKB">
        <authorList>
            <consortium name="WormBaseParasite"/>
        </authorList>
    </citation>
    <scope>IDENTIFICATION</scope>
</reference>
<dbReference type="Gene3D" id="3.40.50.10810">
    <property type="entry name" value="Tandem AAA-ATPase domain"/>
    <property type="match status" value="1"/>
</dbReference>
<comment type="similarity">
    <text evidence="2">Belongs to the SNF2/RAD54 helicase family.</text>
</comment>
<organism evidence="9 10">
    <name type="scientific">Panagrolaimus superbus</name>
    <dbReference type="NCBI Taxonomy" id="310955"/>
    <lineage>
        <taxon>Eukaryota</taxon>
        <taxon>Metazoa</taxon>
        <taxon>Ecdysozoa</taxon>
        <taxon>Nematoda</taxon>
        <taxon>Chromadorea</taxon>
        <taxon>Rhabditida</taxon>
        <taxon>Tylenchina</taxon>
        <taxon>Panagrolaimomorpha</taxon>
        <taxon>Panagrolaimoidea</taxon>
        <taxon>Panagrolaimidae</taxon>
        <taxon>Panagrolaimus</taxon>
    </lineage>
</organism>
<evidence type="ECO:0000256" key="1">
    <source>
        <dbReference type="ARBA" id="ARBA00004123"/>
    </source>
</evidence>
<sequence>MQLEPIVCLESNEANVQSMEFALPETAAITADDMINCLLPAVKDILKSHQRDGIKFFFQRIIVEKSGAILAHNMGLGKTLTTLAFLYATLELYKKQILKVIIVVPVGVLRQWNQEYEKWFGNSSSIFVMDEKPSTRINTIFEWISDAEKNIMIIGYTKFVDVMHDVNGATALQSINLIVFDEAHKMKTETTNVYKIAEMVTTPLKIFLSGTPLQNNVMEYYNMMQLISPNILCDREEFKIS</sequence>